<evidence type="ECO:0000259" key="1">
    <source>
        <dbReference type="Pfam" id="PF16289"/>
    </source>
</evidence>
<dbReference type="EMBL" id="WBUI01000015">
    <property type="protein sequence ID" value="KAB2931147.1"/>
    <property type="molecule type" value="Genomic_DNA"/>
</dbReference>
<dbReference type="Pfam" id="PF16289">
    <property type="entry name" value="PIN_12"/>
    <property type="match status" value="1"/>
</dbReference>
<name>A0A833H050_9LEPT</name>
<gene>
    <name evidence="2" type="ORF">F9K24_14440</name>
</gene>
<feature type="domain" description="DUF4935" evidence="1">
    <location>
        <begin position="4"/>
        <end position="180"/>
    </location>
</feature>
<evidence type="ECO:0000313" key="2">
    <source>
        <dbReference type="EMBL" id="KAB2931147.1"/>
    </source>
</evidence>
<evidence type="ECO:0000313" key="3">
    <source>
        <dbReference type="Proteomes" id="UP000460298"/>
    </source>
</evidence>
<dbReference type="InterPro" id="IPR032557">
    <property type="entry name" value="DUF4935"/>
</dbReference>
<reference evidence="2 3" key="1">
    <citation type="submission" date="2019-10" db="EMBL/GenBank/DDBJ databases">
        <title>Extracellular Electron Transfer in a Candidatus Methanoperedens spp. Enrichment Culture.</title>
        <authorList>
            <person name="Berger S."/>
            <person name="Rangel Shaw D."/>
            <person name="Berben T."/>
            <person name="In 'T Zandt M."/>
            <person name="Frank J."/>
            <person name="Reimann J."/>
            <person name="Jetten M.S.M."/>
            <person name="Welte C.U."/>
        </authorList>
    </citation>
    <scope>NUCLEOTIDE SEQUENCE [LARGE SCALE GENOMIC DNA]</scope>
    <source>
        <strain evidence="2">SB12</strain>
    </source>
</reference>
<accession>A0A833H050</accession>
<comment type="caution">
    <text evidence="2">The sequence shown here is derived from an EMBL/GenBank/DDBJ whole genome shotgun (WGS) entry which is preliminary data.</text>
</comment>
<dbReference type="Proteomes" id="UP000460298">
    <property type="component" value="Unassembled WGS sequence"/>
</dbReference>
<dbReference type="AlphaFoldDB" id="A0A833H050"/>
<organism evidence="2 3">
    <name type="scientific">Leptonema illini</name>
    <dbReference type="NCBI Taxonomy" id="183"/>
    <lineage>
        <taxon>Bacteria</taxon>
        <taxon>Pseudomonadati</taxon>
        <taxon>Spirochaetota</taxon>
        <taxon>Spirochaetia</taxon>
        <taxon>Leptospirales</taxon>
        <taxon>Leptospiraceae</taxon>
        <taxon>Leptonema</taxon>
    </lineage>
</organism>
<proteinExistence type="predicted"/>
<protein>
    <recommendedName>
        <fullName evidence="1">DUF4935 domain-containing protein</fullName>
    </recommendedName>
</protein>
<sequence length="285" mass="32292">MIYVFLDTSIWLDLASTAKLQGLVHRLDELSSTGRIVILANEIVKDEIERHIDDINEKFQKSIRSHIKAIRDSSKRLEPEVERKAIGYIDEISIMLNTAFSNKAHVIGAIKKLFVKASIIPITNEATERTKVRGLRKQAPFHSGKNGVADSLIIESYFDFCSKQRGANDYYFITTNSSDFCQNKGSDQPHPDFAQFFGSESKYKYSVNIGEVLESLEPSSGSTASKEIINFYRDRHVLSEECLNGGVHEFSDDGQWFHSRYGGGLSWHVRCRKCGMLFDTGDYLD</sequence>